<dbReference type="AlphaFoldDB" id="K4IBC2"/>
<protein>
    <recommendedName>
        <fullName evidence="3">Lipoprotein</fullName>
    </recommendedName>
</protein>
<dbReference type="PROSITE" id="PS51257">
    <property type="entry name" value="PROKAR_LIPOPROTEIN"/>
    <property type="match status" value="1"/>
</dbReference>
<reference evidence="1" key="2">
    <citation type="submission" date="2012-09" db="EMBL/GenBank/DDBJ databases">
        <title>The complete sequence of Psychroflexus torquis an extreme psychrophile from sea-ice that is stimulated by light.</title>
        <authorList>
            <person name="Feng S."/>
            <person name="Powell S.M."/>
            <person name="Bowman J.P."/>
        </authorList>
    </citation>
    <scope>NUCLEOTIDE SEQUENCE [LARGE SCALE GENOMIC DNA]</scope>
    <source>
        <strain evidence="1">ATCC 700755</strain>
    </source>
</reference>
<reference evidence="1" key="1">
    <citation type="submission" date="2006-03" db="EMBL/GenBank/DDBJ databases">
        <authorList>
            <person name="Bowman J."/>
            <person name="Ferriera S."/>
            <person name="Johnson J."/>
            <person name="Kravitz S."/>
            <person name="Halpern A."/>
            <person name="Remington K."/>
            <person name="Beeson K."/>
            <person name="Tran B."/>
            <person name="Rogers Y.-H."/>
            <person name="Friedman R."/>
            <person name="Venter J.C."/>
        </authorList>
    </citation>
    <scope>NUCLEOTIDE SEQUENCE [LARGE SCALE GENOMIC DNA]</scope>
    <source>
        <strain evidence="1">ATCC 700755</strain>
    </source>
</reference>
<evidence type="ECO:0000313" key="1">
    <source>
        <dbReference type="EMBL" id="AFU67902.1"/>
    </source>
</evidence>
<dbReference type="HOGENOM" id="CLU_1990827_0_0_10"/>
<evidence type="ECO:0008006" key="3">
    <source>
        <dbReference type="Google" id="ProtNLM"/>
    </source>
</evidence>
<dbReference type="Proteomes" id="UP000008514">
    <property type="component" value="Chromosome"/>
</dbReference>
<proteinExistence type="predicted"/>
<accession>K4IBC2</accession>
<evidence type="ECO:0000313" key="2">
    <source>
        <dbReference type="Proteomes" id="UP000008514"/>
    </source>
</evidence>
<dbReference type="OrthoDB" id="2677145at2"/>
<sequence length="125" mass="14078">MRIFFYILLAIVAFLFCGCQDETKFQELSGVYNNSFNKHGISFGRVYIDYLGNSQLDFHIETAHASGCSGLLSGVAKINTNGIAEFSDFDCGSLIFSFSHKKVEVDEKDCDHHGMRCYFTGVYEK</sequence>
<dbReference type="EMBL" id="CP003879">
    <property type="protein sequence ID" value="AFU67902.1"/>
    <property type="molecule type" value="Genomic_DNA"/>
</dbReference>
<name>K4IBC2_PSYTT</name>
<dbReference type="RefSeq" id="WP_015023515.1">
    <property type="nucleotide sequence ID" value="NC_018721.1"/>
</dbReference>
<dbReference type="KEGG" id="ptq:P700755_000926"/>
<organism evidence="1 2">
    <name type="scientific">Psychroflexus torquis (strain ATCC 700755 / CIP 106069 / ACAM 623)</name>
    <dbReference type="NCBI Taxonomy" id="313595"/>
    <lineage>
        <taxon>Bacteria</taxon>
        <taxon>Pseudomonadati</taxon>
        <taxon>Bacteroidota</taxon>
        <taxon>Flavobacteriia</taxon>
        <taxon>Flavobacteriales</taxon>
        <taxon>Flavobacteriaceae</taxon>
        <taxon>Psychroflexus</taxon>
    </lineage>
</organism>
<dbReference type="STRING" id="313595.P700755_000926"/>
<gene>
    <name evidence="1" type="ordered locus">P700755_000926</name>
</gene>
<keyword evidence="2" id="KW-1185">Reference proteome</keyword>